<proteinExistence type="predicted"/>
<reference evidence="2" key="1">
    <citation type="submission" date="2023-10" db="EMBL/GenBank/DDBJ databases">
        <authorList>
            <person name="Chen Y."/>
            <person name="Shah S."/>
            <person name="Dougan E. K."/>
            <person name="Thang M."/>
            <person name="Chan C."/>
        </authorList>
    </citation>
    <scope>NUCLEOTIDE SEQUENCE [LARGE SCALE GENOMIC DNA]</scope>
</reference>
<keyword evidence="3" id="KW-1185">Reference proteome</keyword>
<dbReference type="EMBL" id="CAUYUJ010019281">
    <property type="protein sequence ID" value="CAK0889973.1"/>
    <property type="molecule type" value="Genomic_DNA"/>
</dbReference>
<evidence type="ECO:0000256" key="1">
    <source>
        <dbReference type="SAM" id="MobiDB-lite"/>
    </source>
</evidence>
<comment type="caution">
    <text evidence="2">The sequence shown here is derived from an EMBL/GenBank/DDBJ whole genome shotgun (WGS) entry which is preliminary data.</text>
</comment>
<feature type="region of interest" description="Disordered" evidence="1">
    <location>
        <begin position="71"/>
        <end position="117"/>
    </location>
</feature>
<gene>
    <name evidence="2" type="ORF">PCOR1329_LOCUS70325</name>
</gene>
<evidence type="ECO:0000313" key="3">
    <source>
        <dbReference type="Proteomes" id="UP001189429"/>
    </source>
</evidence>
<sequence length="133" mass="14236">MQITRSGFQHSLDLGRILAAQYGPGGARPLPGLAGCPAGSVFLAADAVEKQPEDDRGRVRGALRQKAECRRVPRLGGAGQRRGVGGRPLLRGQRGVSARGPSWTPCRAPRTPRWPPASCTTFGCGSWRPRRRG</sequence>
<feature type="compositionally biased region" description="Gly residues" evidence="1">
    <location>
        <begin position="76"/>
        <end position="86"/>
    </location>
</feature>
<name>A0ABN9WT58_9DINO</name>
<evidence type="ECO:0000313" key="2">
    <source>
        <dbReference type="EMBL" id="CAK0889973.1"/>
    </source>
</evidence>
<feature type="compositionally biased region" description="Low complexity" evidence="1">
    <location>
        <begin position="87"/>
        <end position="96"/>
    </location>
</feature>
<protein>
    <submittedName>
        <fullName evidence="2">Uncharacterized protein</fullName>
    </submittedName>
</protein>
<dbReference type="Proteomes" id="UP001189429">
    <property type="component" value="Unassembled WGS sequence"/>
</dbReference>
<organism evidence="2 3">
    <name type="scientific">Prorocentrum cordatum</name>
    <dbReference type="NCBI Taxonomy" id="2364126"/>
    <lineage>
        <taxon>Eukaryota</taxon>
        <taxon>Sar</taxon>
        <taxon>Alveolata</taxon>
        <taxon>Dinophyceae</taxon>
        <taxon>Prorocentrales</taxon>
        <taxon>Prorocentraceae</taxon>
        <taxon>Prorocentrum</taxon>
    </lineage>
</organism>
<accession>A0ABN9WT58</accession>